<proteinExistence type="predicted"/>
<protein>
    <submittedName>
        <fullName evidence="1">Uncharacterized protein</fullName>
    </submittedName>
</protein>
<organism evidence="1 2">
    <name type="scientific">Paractinoplanes globisporus</name>
    <dbReference type="NCBI Taxonomy" id="113565"/>
    <lineage>
        <taxon>Bacteria</taxon>
        <taxon>Bacillati</taxon>
        <taxon>Actinomycetota</taxon>
        <taxon>Actinomycetes</taxon>
        <taxon>Micromonosporales</taxon>
        <taxon>Micromonosporaceae</taxon>
        <taxon>Paractinoplanes</taxon>
    </lineage>
</organism>
<evidence type="ECO:0000313" key="2">
    <source>
        <dbReference type="Proteomes" id="UP001602245"/>
    </source>
</evidence>
<dbReference type="Proteomes" id="UP001602245">
    <property type="component" value="Unassembled WGS sequence"/>
</dbReference>
<evidence type="ECO:0000313" key="1">
    <source>
        <dbReference type="EMBL" id="MFF5294383.1"/>
    </source>
</evidence>
<dbReference type="RefSeq" id="WP_026206369.1">
    <property type="nucleotide sequence ID" value="NZ_JBIAZU010000006.1"/>
</dbReference>
<dbReference type="EMBL" id="JBIAZU010000006">
    <property type="protein sequence ID" value="MFF5294383.1"/>
    <property type="molecule type" value="Genomic_DNA"/>
</dbReference>
<accession>A0ABW6WN15</accession>
<name>A0ABW6WN15_9ACTN</name>
<sequence length="82" mass="9129">METLAALEARTLIAGHRNPAATDDDARRQIGESRQYLADFEAALERSSTPRELIDRMTTTYPDLANPYTLWVAAHDQLGARA</sequence>
<keyword evidence="2" id="KW-1185">Reference proteome</keyword>
<reference evidence="1 2" key="1">
    <citation type="submission" date="2024-10" db="EMBL/GenBank/DDBJ databases">
        <title>The Natural Products Discovery Center: Release of the First 8490 Sequenced Strains for Exploring Actinobacteria Biosynthetic Diversity.</title>
        <authorList>
            <person name="Kalkreuter E."/>
            <person name="Kautsar S.A."/>
            <person name="Yang D."/>
            <person name="Bader C.D."/>
            <person name="Teijaro C.N."/>
            <person name="Fluegel L."/>
            <person name="Davis C.M."/>
            <person name="Simpson J.R."/>
            <person name="Lauterbach L."/>
            <person name="Steele A.D."/>
            <person name="Gui C."/>
            <person name="Meng S."/>
            <person name="Li G."/>
            <person name="Viehrig K."/>
            <person name="Ye F."/>
            <person name="Su P."/>
            <person name="Kiefer A.F."/>
            <person name="Nichols A."/>
            <person name="Cepeda A.J."/>
            <person name="Yan W."/>
            <person name="Fan B."/>
            <person name="Jiang Y."/>
            <person name="Adhikari A."/>
            <person name="Zheng C.-J."/>
            <person name="Schuster L."/>
            <person name="Cowan T.M."/>
            <person name="Smanski M.J."/>
            <person name="Chevrette M.G."/>
            <person name="De Carvalho L.P.S."/>
            <person name="Shen B."/>
        </authorList>
    </citation>
    <scope>NUCLEOTIDE SEQUENCE [LARGE SCALE GENOMIC DNA]</scope>
    <source>
        <strain evidence="1 2">NPDC000087</strain>
    </source>
</reference>
<comment type="caution">
    <text evidence="1">The sequence shown here is derived from an EMBL/GenBank/DDBJ whole genome shotgun (WGS) entry which is preliminary data.</text>
</comment>
<gene>
    <name evidence="1" type="ORF">ACFY35_33515</name>
</gene>